<dbReference type="InterPro" id="IPR050155">
    <property type="entry name" value="HAD-like_hydrolase_sf"/>
</dbReference>
<dbReference type="PANTHER" id="PTHR43434:SF1">
    <property type="entry name" value="PHOSPHOGLYCOLATE PHOSPHATASE"/>
    <property type="match status" value="1"/>
</dbReference>
<dbReference type="OrthoDB" id="9793014at2"/>
<sequence>MTLPKTILFDLDGTLVDTAPDLAGAMNHVLAGLGRPTLPVDMVRHLVGHGARALISRGLEVTGEARPDLVEPSMPLFLDHYAAHIADASRPFDGVEPALDALAAAGCRLAICTNKPTGLANRLVAALGWQGRFAAVIGHDMAPKAKPDASHVMVTLAACGGEAGDAAFVGDSATDAGAARNAGLPLVLVRFGYTDVPADTLGADALIDHYDELVPALAGLPRA</sequence>
<dbReference type="SUPFAM" id="SSF56784">
    <property type="entry name" value="HAD-like"/>
    <property type="match status" value="1"/>
</dbReference>
<comment type="similarity">
    <text evidence="4 6">Belongs to the HAD-like hydrolase superfamily. CbbY/CbbZ/Gph/YieH family.</text>
</comment>
<comment type="catalytic activity">
    <reaction evidence="1 6">
        <text>2-phosphoglycolate + H2O = glycolate + phosphate</text>
        <dbReference type="Rhea" id="RHEA:14369"/>
        <dbReference type="ChEBI" id="CHEBI:15377"/>
        <dbReference type="ChEBI" id="CHEBI:29805"/>
        <dbReference type="ChEBI" id="CHEBI:43474"/>
        <dbReference type="ChEBI" id="CHEBI:58033"/>
        <dbReference type="EC" id="3.1.3.18"/>
    </reaction>
</comment>
<dbReference type="Gene3D" id="1.10.150.240">
    <property type="entry name" value="Putative phosphatase, domain 2"/>
    <property type="match status" value="1"/>
</dbReference>
<dbReference type="GO" id="GO:0006281">
    <property type="term" value="P:DNA repair"/>
    <property type="evidence" value="ECO:0007669"/>
    <property type="project" value="TreeGrafter"/>
</dbReference>
<evidence type="ECO:0000256" key="1">
    <source>
        <dbReference type="ARBA" id="ARBA00000830"/>
    </source>
</evidence>
<dbReference type="PANTHER" id="PTHR43434">
    <property type="entry name" value="PHOSPHOGLYCOLATE PHOSPHATASE"/>
    <property type="match status" value="1"/>
</dbReference>
<dbReference type="Gene3D" id="3.40.50.1000">
    <property type="entry name" value="HAD superfamily/HAD-like"/>
    <property type="match status" value="1"/>
</dbReference>
<organism evidence="7 8">
    <name type="scientific">Sandarakinorhabdus cyanobacteriorum</name>
    <dbReference type="NCBI Taxonomy" id="1981098"/>
    <lineage>
        <taxon>Bacteria</taxon>
        <taxon>Pseudomonadati</taxon>
        <taxon>Pseudomonadota</taxon>
        <taxon>Alphaproteobacteria</taxon>
        <taxon>Sphingomonadales</taxon>
        <taxon>Sphingosinicellaceae</taxon>
        <taxon>Sandarakinorhabdus</taxon>
    </lineage>
</organism>
<evidence type="ECO:0000256" key="5">
    <source>
        <dbReference type="ARBA" id="ARBA00013078"/>
    </source>
</evidence>
<evidence type="ECO:0000313" key="8">
    <source>
        <dbReference type="Proteomes" id="UP000216991"/>
    </source>
</evidence>
<keyword evidence="6" id="KW-0479">Metal-binding</keyword>
<keyword evidence="6" id="KW-0460">Magnesium</keyword>
<dbReference type="EMBL" id="NOXT01000118">
    <property type="protein sequence ID" value="OYQ26438.1"/>
    <property type="molecule type" value="Genomic_DNA"/>
</dbReference>
<keyword evidence="8" id="KW-1185">Reference proteome</keyword>
<feature type="binding site" evidence="6">
    <location>
        <position position="12"/>
    </location>
    <ligand>
        <name>Mg(2+)</name>
        <dbReference type="ChEBI" id="CHEBI:18420"/>
    </ligand>
</feature>
<evidence type="ECO:0000256" key="3">
    <source>
        <dbReference type="ARBA" id="ARBA00004818"/>
    </source>
</evidence>
<feature type="active site" description="Nucleophile" evidence="6">
    <location>
        <position position="10"/>
    </location>
</feature>
<dbReference type="InterPro" id="IPR023214">
    <property type="entry name" value="HAD_sf"/>
</dbReference>
<dbReference type="HAMAP" id="MF_00495">
    <property type="entry name" value="GPH_hydrolase_bact"/>
    <property type="match status" value="1"/>
</dbReference>
<comment type="pathway">
    <text evidence="3 6">Organic acid metabolism; glycolate biosynthesis; glycolate from 2-phosphoglycolate: step 1/1.</text>
</comment>
<keyword evidence="6" id="KW-0119">Carbohydrate metabolism</keyword>
<evidence type="ECO:0000256" key="6">
    <source>
        <dbReference type="HAMAP-Rule" id="MF_00495"/>
    </source>
</evidence>
<evidence type="ECO:0000256" key="2">
    <source>
        <dbReference type="ARBA" id="ARBA00001946"/>
    </source>
</evidence>
<dbReference type="UniPathway" id="UPA00865">
    <property type="reaction ID" value="UER00834"/>
</dbReference>
<dbReference type="SFLD" id="SFLDG01129">
    <property type="entry name" value="C1.5:_HAD__Beta-PGM__Phosphata"/>
    <property type="match status" value="1"/>
</dbReference>
<comment type="function">
    <text evidence="6">Specifically catalyzes the dephosphorylation of 2-phosphoglycolate. Is involved in the dissimilation of the intracellular 2-phosphoglycolate formed during the DNA repair of 3'-phosphoglycolate ends, a major class of DNA lesions induced by oxidative stress.</text>
</comment>
<dbReference type="GO" id="GO:0005829">
    <property type="term" value="C:cytosol"/>
    <property type="evidence" value="ECO:0007669"/>
    <property type="project" value="TreeGrafter"/>
</dbReference>
<gene>
    <name evidence="7" type="primary">gph</name>
    <name evidence="7" type="ORF">CHU93_12165</name>
</gene>
<feature type="binding site" evidence="6">
    <location>
        <position position="171"/>
    </location>
    <ligand>
        <name>Mg(2+)</name>
        <dbReference type="ChEBI" id="CHEBI:18420"/>
    </ligand>
</feature>
<comment type="cofactor">
    <cofactor evidence="2 6">
        <name>Mg(2+)</name>
        <dbReference type="ChEBI" id="CHEBI:18420"/>
    </cofactor>
</comment>
<dbReference type="AlphaFoldDB" id="A0A255YB48"/>
<dbReference type="GO" id="GO:0046872">
    <property type="term" value="F:metal ion binding"/>
    <property type="evidence" value="ECO:0007669"/>
    <property type="project" value="UniProtKB-KW"/>
</dbReference>
<accession>A0A255YB48</accession>
<dbReference type="GO" id="GO:0005975">
    <property type="term" value="P:carbohydrate metabolic process"/>
    <property type="evidence" value="ECO:0007669"/>
    <property type="project" value="InterPro"/>
</dbReference>
<proteinExistence type="inferred from homology"/>
<evidence type="ECO:0000313" key="7">
    <source>
        <dbReference type="EMBL" id="OYQ26438.1"/>
    </source>
</evidence>
<dbReference type="InterPro" id="IPR023198">
    <property type="entry name" value="PGP-like_dom2"/>
</dbReference>
<evidence type="ECO:0000256" key="4">
    <source>
        <dbReference type="ARBA" id="ARBA00006171"/>
    </source>
</evidence>
<dbReference type="SFLD" id="SFLDS00003">
    <property type="entry name" value="Haloacid_Dehalogenase"/>
    <property type="match status" value="1"/>
</dbReference>
<dbReference type="EC" id="3.1.3.18" evidence="5 6"/>
<dbReference type="NCBIfam" id="TIGR01449">
    <property type="entry name" value="PGP_bact"/>
    <property type="match status" value="1"/>
</dbReference>
<protein>
    <recommendedName>
        <fullName evidence="5 6">Phosphoglycolate phosphatase</fullName>
        <shortName evidence="6">PGP</shortName>
        <shortName evidence="6">PGPase</shortName>
        <ecNumber evidence="5 6">3.1.3.18</ecNumber>
    </recommendedName>
</protein>
<dbReference type="InterPro" id="IPR036412">
    <property type="entry name" value="HAD-like_sf"/>
</dbReference>
<feature type="binding site" evidence="6">
    <location>
        <position position="10"/>
    </location>
    <ligand>
        <name>Mg(2+)</name>
        <dbReference type="ChEBI" id="CHEBI:18420"/>
    </ligand>
</feature>
<dbReference type="Pfam" id="PF00702">
    <property type="entry name" value="Hydrolase"/>
    <property type="match status" value="1"/>
</dbReference>
<dbReference type="Proteomes" id="UP000216991">
    <property type="component" value="Unassembled WGS sequence"/>
</dbReference>
<dbReference type="RefSeq" id="WP_094474431.1">
    <property type="nucleotide sequence ID" value="NZ_NOXT01000118.1"/>
</dbReference>
<dbReference type="InterPro" id="IPR037512">
    <property type="entry name" value="PGPase_prok"/>
</dbReference>
<dbReference type="GO" id="GO:0008967">
    <property type="term" value="F:phosphoglycolate phosphatase activity"/>
    <property type="evidence" value="ECO:0007669"/>
    <property type="project" value="UniProtKB-UniRule"/>
</dbReference>
<reference evidence="7 8" key="1">
    <citation type="submission" date="2017-07" db="EMBL/GenBank/DDBJ databases">
        <title>Sandarakinorhabdus cyanobacteriorum sp. nov., a novel bacterium isolated from cyanobacterial aggregates in a eutrophic lake.</title>
        <authorList>
            <person name="Cai H."/>
        </authorList>
    </citation>
    <scope>NUCLEOTIDE SEQUENCE [LARGE SCALE GENOMIC DNA]</scope>
    <source>
        <strain evidence="7 8">TH057</strain>
    </source>
</reference>
<comment type="caution">
    <text evidence="7">The sequence shown here is derived from an EMBL/GenBank/DDBJ whole genome shotgun (WGS) entry which is preliminary data.</text>
</comment>
<dbReference type="GO" id="GO:0046295">
    <property type="term" value="P:glycolate biosynthetic process"/>
    <property type="evidence" value="ECO:0007669"/>
    <property type="project" value="UniProtKB-UniRule"/>
</dbReference>
<name>A0A255YB48_9SPHN</name>
<keyword evidence="6" id="KW-0378">Hydrolase</keyword>